<protein>
    <submittedName>
        <fullName evidence="2">Acyl dehydratase</fullName>
    </submittedName>
</protein>
<dbReference type="Proteomes" id="UP000294692">
    <property type="component" value="Unassembled WGS sequence"/>
</dbReference>
<dbReference type="AlphaFoldDB" id="A0A4R3V415"/>
<dbReference type="PANTHER" id="PTHR43437:SF3">
    <property type="entry name" value="HYDROXYACYL-THIOESTER DEHYDRATASE TYPE 2, MITOCHONDRIAL"/>
    <property type="match status" value="1"/>
</dbReference>
<proteinExistence type="predicted"/>
<dbReference type="Gene3D" id="3.10.129.10">
    <property type="entry name" value="Hotdog Thioesterase"/>
    <property type="match status" value="1"/>
</dbReference>
<dbReference type="InterPro" id="IPR002539">
    <property type="entry name" value="MaoC-like_dom"/>
</dbReference>
<sequence>MTQAQDYAIRGLDDLDVGQEYRLRREVPEADVDAFGHLSGDLNPLHMDTAFARRTPFGQRVVHGLFTGALVSTAHTLLTGPGFVYVGQELKFMGPVFIGDTLEVSVRVVEKKPGKQILVLETEVRKQDGSQVLGGRSALKAMAIRP</sequence>
<dbReference type="InterPro" id="IPR029069">
    <property type="entry name" value="HotDog_dom_sf"/>
</dbReference>
<dbReference type="InterPro" id="IPR050965">
    <property type="entry name" value="UPF0336/Enoyl-CoA_hydratase"/>
</dbReference>
<dbReference type="GO" id="GO:0019171">
    <property type="term" value="F:(3R)-hydroxyacyl-[acyl-carrier-protein] dehydratase activity"/>
    <property type="evidence" value="ECO:0007669"/>
    <property type="project" value="TreeGrafter"/>
</dbReference>
<dbReference type="SUPFAM" id="SSF54637">
    <property type="entry name" value="Thioesterase/thiol ester dehydrase-isomerase"/>
    <property type="match status" value="1"/>
</dbReference>
<dbReference type="PRINTS" id="PR01483">
    <property type="entry name" value="FASYNTHASE"/>
</dbReference>
<accession>A0A4R3V415</accession>
<dbReference type="GO" id="GO:0006633">
    <property type="term" value="P:fatty acid biosynthetic process"/>
    <property type="evidence" value="ECO:0007669"/>
    <property type="project" value="InterPro"/>
</dbReference>
<dbReference type="CDD" id="cd03449">
    <property type="entry name" value="R_hydratase"/>
    <property type="match status" value="1"/>
</dbReference>
<dbReference type="OrthoDB" id="9800237at2"/>
<dbReference type="RefSeq" id="WP_132477104.1">
    <property type="nucleotide sequence ID" value="NZ_JBHRVM010000001.1"/>
</dbReference>
<keyword evidence="3" id="KW-1185">Reference proteome</keyword>
<name>A0A4R3V415_9BURK</name>
<dbReference type="InterPro" id="IPR003965">
    <property type="entry name" value="Fatty_acid_synthase"/>
</dbReference>
<gene>
    <name evidence="2" type="ORF">EV686_105137</name>
</gene>
<feature type="domain" description="MaoC-like" evidence="1">
    <location>
        <begin position="20"/>
        <end position="124"/>
    </location>
</feature>
<dbReference type="GO" id="GO:0005835">
    <property type="term" value="C:fatty acid synthase complex"/>
    <property type="evidence" value="ECO:0007669"/>
    <property type="project" value="InterPro"/>
</dbReference>
<reference evidence="2 3" key="1">
    <citation type="submission" date="2019-03" db="EMBL/GenBank/DDBJ databases">
        <title>Genomic Encyclopedia of Type Strains, Phase IV (KMG-IV): sequencing the most valuable type-strain genomes for metagenomic binning, comparative biology and taxonomic classification.</title>
        <authorList>
            <person name="Goeker M."/>
        </authorList>
    </citation>
    <scope>NUCLEOTIDE SEQUENCE [LARGE SCALE GENOMIC DNA]</scope>
    <source>
        <strain evidence="2 3">DSM 100048</strain>
    </source>
</reference>
<dbReference type="EMBL" id="SMBX01000005">
    <property type="protein sequence ID" value="TCU98440.1"/>
    <property type="molecule type" value="Genomic_DNA"/>
</dbReference>
<evidence type="ECO:0000259" key="1">
    <source>
        <dbReference type="Pfam" id="PF01575"/>
    </source>
</evidence>
<evidence type="ECO:0000313" key="3">
    <source>
        <dbReference type="Proteomes" id="UP000294692"/>
    </source>
</evidence>
<organism evidence="2 3">
    <name type="scientific">Paracandidimonas soli</name>
    <dbReference type="NCBI Taxonomy" id="1917182"/>
    <lineage>
        <taxon>Bacteria</taxon>
        <taxon>Pseudomonadati</taxon>
        <taxon>Pseudomonadota</taxon>
        <taxon>Betaproteobacteria</taxon>
        <taxon>Burkholderiales</taxon>
        <taxon>Alcaligenaceae</taxon>
        <taxon>Paracandidimonas</taxon>
    </lineage>
</organism>
<evidence type="ECO:0000313" key="2">
    <source>
        <dbReference type="EMBL" id="TCU98440.1"/>
    </source>
</evidence>
<dbReference type="PANTHER" id="PTHR43437">
    <property type="entry name" value="HYDROXYACYL-THIOESTER DEHYDRATASE TYPE 2, MITOCHONDRIAL-RELATED"/>
    <property type="match status" value="1"/>
</dbReference>
<dbReference type="Pfam" id="PF01575">
    <property type="entry name" value="MaoC_dehydratas"/>
    <property type="match status" value="1"/>
</dbReference>
<comment type="caution">
    <text evidence="2">The sequence shown here is derived from an EMBL/GenBank/DDBJ whole genome shotgun (WGS) entry which is preliminary data.</text>
</comment>
<dbReference type="GO" id="GO:0004312">
    <property type="term" value="F:fatty acid synthase activity"/>
    <property type="evidence" value="ECO:0007669"/>
    <property type="project" value="InterPro"/>
</dbReference>